<gene>
    <name evidence="7" type="ORF">N5C39_18430</name>
</gene>
<keyword evidence="3" id="KW-0378">Hydrolase</keyword>
<dbReference type="AlphaFoldDB" id="A0AA42PUL9"/>
<dbReference type="EMBL" id="JAOCAP010000011">
    <property type="protein sequence ID" value="MDH1320348.1"/>
    <property type="molecule type" value="Genomic_DNA"/>
</dbReference>
<dbReference type="PANTHER" id="PTHR23221:SF7">
    <property type="entry name" value="PHOSPHATIDYLINOSITOL-GLYCAN-SPECIFIC PHOSPHOLIPASE D"/>
    <property type="match status" value="1"/>
</dbReference>
<evidence type="ECO:0000256" key="4">
    <source>
        <dbReference type="ARBA" id="ARBA00023180"/>
    </source>
</evidence>
<feature type="chain" id="PRO_5041239331" evidence="6">
    <location>
        <begin position="29"/>
        <end position="607"/>
    </location>
</feature>
<evidence type="ECO:0000256" key="3">
    <source>
        <dbReference type="ARBA" id="ARBA00022801"/>
    </source>
</evidence>
<proteinExistence type="predicted"/>
<dbReference type="PANTHER" id="PTHR23221">
    <property type="entry name" value="GLYCOSYLPHOSPHATIDYLINOSITOL PHOSPHOLIPASE D"/>
    <property type="match status" value="1"/>
</dbReference>
<evidence type="ECO:0000256" key="5">
    <source>
        <dbReference type="SAM" id="MobiDB-lite"/>
    </source>
</evidence>
<protein>
    <submittedName>
        <fullName evidence="7">Integrin alpha</fullName>
    </submittedName>
</protein>
<keyword evidence="2" id="KW-0677">Repeat</keyword>
<dbReference type="InterPro" id="IPR013519">
    <property type="entry name" value="Int_alpha_beta-p"/>
</dbReference>
<name>A0AA42PUL9_9ENTR</name>
<feature type="compositionally biased region" description="Polar residues" evidence="5">
    <location>
        <begin position="389"/>
        <end position="400"/>
    </location>
</feature>
<dbReference type="PROSITE" id="PS51470">
    <property type="entry name" value="FG_GAP"/>
    <property type="match status" value="2"/>
</dbReference>
<dbReference type="Pfam" id="PF01839">
    <property type="entry name" value="FG-GAP"/>
    <property type="match status" value="1"/>
</dbReference>
<evidence type="ECO:0000313" key="8">
    <source>
        <dbReference type="Proteomes" id="UP001158416"/>
    </source>
</evidence>
<evidence type="ECO:0000256" key="2">
    <source>
        <dbReference type="ARBA" id="ARBA00022737"/>
    </source>
</evidence>
<dbReference type="RefSeq" id="WP_041911866.1">
    <property type="nucleotide sequence ID" value="NZ_CP110985.1"/>
</dbReference>
<dbReference type="SMART" id="SM00191">
    <property type="entry name" value="Int_alpha"/>
    <property type="match status" value="4"/>
</dbReference>
<evidence type="ECO:0000313" key="7">
    <source>
        <dbReference type="EMBL" id="MDH1320348.1"/>
    </source>
</evidence>
<organism evidence="7 8">
    <name type="scientific">Enterobacter bugandensis</name>
    <dbReference type="NCBI Taxonomy" id="881260"/>
    <lineage>
        <taxon>Bacteria</taxon>
        <taxon>Pseudomonadati</taxon>
        <taxon>Pseudomonadota</taxon>
        <taxon>Gammaproteobacteria</taxon>
        <taxon>Enterobacterales</taxon>
        <taxon>Enterobacteriaceae</taxon>
        <taxon>Enterobacter</taxon>
    </lineage>
</organism>
<dbReference type="SUPFAM" id="SSF69318">
    <property type="entry name" value="Integrin alpha N-terminal domain"/>
    <property type="match status" value="1"/>
</dbReference>
<evidence type="ECO:0000256" key="6">
    <source>
        <dbReference type="SAM" id="SignalP"/>
    </source>
</evidence>
<accession>A0AA42PUL9</accession>
<feature type="signal peptide" evidence="6">
    <location>
        <begin position="1"/>
        <end position="28"/>
    </location>
</feature>
<dbReference type="Proteomes" id="UP001158416">
    <property type="component" value="Unassembled WGS sequence"/>
</dbReference>
<keyword evidence="1 6" id="KW-0732">Signal</keyword>
<dbReference type="InterPro" id="IPR028994">
    <property type="entry name" value="Integrin_alpha_N"/>
</dbReference>
<reference evidence="7" key="1">
    <citation type="submission" date="2022-09" db="EMBL/GenBank/DDBJ databases">
        <title>Intensive care unit water sources are persistently colonized with multi-drug resistant bacteria and are the site of extensive horizontal gene transfer of antibiotic resistance genes.</title>
        <authorList>
            <person name="Diorio-Toth L."/>
        </authorList>
    </citation>
    <scope>NUCLEOTIDE SEQUENCE</scope>
    <source>
        <strain evidence="7">GD03936</strain>
    </source>
</reference>
<dbReference type="InterPro" id="IPR013517">
    <property type="entry name" value="FG-GAP"/>
</dbReference>
<dbReference type="Gene3D" id="2.130.10.130">
    <property type="entry name" value="Integrin alpha, N-terminal"/>
    <property type="match status" value="3"/>
</dbReference>
<sequence length="607" mass="64204">MKLKTKTRVALCVAALSGTGITASQVIASDIEPYSVPVSIKGEKQKDYFGMTMTTIGKFSDKDNGSHIAGEDIVITAPWGDGAKGIAYVIFGTSGGKPMQQVNNVGEFDPQNALKIIHSNKANKPGSVTTKWMGVAVRKIGDINGDGYDDLVIASHWHDQVYIIWGGPHHRTGARLSNQIDLNDIDNGDARLGIRIRTVNSSGNANTGGWFGAAVGPIKYKNSAVANKMVDLAIGDIEGTGGRGGAVIIYGAQKPGDQWQNIDIKRNNLGDWEIPAATGAYIRPQMTATNGPDKPLNYNLGQQISDVGDINGDGFSDYLIVDPESVNEGRKSENSGTDGRGTAYLVYGSSFNQGNLDIASLNSTQATRIHGMGAAFLGGQSGGGEGSNDHSAYTQDKPNNGTITPLGNFLNAHANAFAISAPADMGIDKKRSGLVWIIKGKADGSKLPSSLFLDAAHTRLNYNKTFSVHDGYAIYADRPGSKLAGFGNSILGNVDLNGDGKKDLVIGDPNAVNGSGTQVGAVYVINGGKSLDDYADDEEGMININTLVREGVAKVYWGKNQYEKFGASIAAGSFNGFTQDSLAIGSYRDNTWTGKVTFRIADYAIPD</sequence>
<keyword evidence="4" id="KW-0325">Glycoprotein</keyword>
<comment type="caution">
    <text evidence="7">The sequence shown here is derived from an EMBL/GenBank/DDBJ whole genome shotgun (WGS) entry which is preliminary data.</text>
</comment>
<dbReference type="GO" id="GO:0016787">
    <property type="term" value="F:hydrolase activity"/>
    <property type="evidence" value="ECO:0007669"/>
    <property type="project" value="UniProtKB-KW"/>
</dbReference>
<dbReference type="GO" id="GO:0007229">
    <property type="term" value="P:integrin-mediated signaling pathway"/>
    <property type="evidence" value="ECO:0007669"/>
    <property type="project" value="UniProtKB-KW"/>
</dbReference>
<feature type="region of interest" description="Disordered" evidence="5">
    <location>
        <begin position="381"/>
        <end position="400"/>
    </location>
</feature>
<keyword evidence="7" id="KW-0401">Integrin</keyword>
<evidence type="ECO:0000256" key="1">
    <source>
        <dbReference type="ARBA" id="ARBA00022729"/>
    </source>
</evidence>